<protein>
    <recommendedName>
        <fullName evidence="15">Phenylalanine--tRNA ligase beta subunit</fullName>
        <ecNumber evidence="15">6.1.1.20</ecNumber>
    </recommendedName>
    <alternativeName>
        <fullName evidence="15">Phenylalanyl-tRNA synthetase beta subunit</fullName>
        <shortName evidence="15">PheRS</shortName>
    </alternativeName>
</protein>
<dbReference type="SUPFAM" id="SSF46955">
    <property type="entry name" value="Putative DNA-binding domain"/>
    <property type="match status" value="1"/>
</dbReference>
<dbReference type="CDD" id="cd00769">
    <property type="entry name" value="PheRS_beta_core"/>
    <property type="match status" value="1"/>
</dbReference>
<sequence>MIRRISYNWLKEYIGLKVSAQQFASEFSLKSMSIERTEKVEPVFKKVVTAKITDIKPHPNADRLRLVTVDYGQGKQTVVCGAPNIAVGNVIAFAFEGATLLNPDNLSQTTVLKSVDIRGVDSAGMVCGLDELGFGTEHYAVLTLPENTPLGKPLETLLVPSDQLFDIEITSNRPDAMSVVGLVQEAAAVFSLKAKLKPPAKPKLKAKKLSLTVKVTQPKLCPRYQAVVMAGVRVDFSPLWLQLRLMQAGIRPINNIVDITNYVLLEYGQPMHVFDYQKITDKKIVVRLAKPGEKILALDGKTYQLESQMLVIADAAKPIAIAGVMGGQDSAASNQTSTIVFEAANFNSVSVRKTARALNLHSESSDLFEKGLPKLLTTAAIDRAVELAQDLTGAKVASLVLDSSPAQPKVTKINFSLATLDRYLGITIPAVQVKKILTNLGFKITGTKTWQITRPWWRNDIEGEHDIVEEVARIYGYHNLPTQLPTGQMPVRPKDLELVWEDKAKDVLSGLGFTEVYNYSMVSEWLLKQSGINSDQALKIANPLSEDMEYLRPVLFPQMLQNIASNINNFSELRLFELSKTYVPNKSNDLPTEVPKLVGAMVLDHDVFSAAKGTAEFLLKKMGIKNYQFSEIDSQVKFWQPGSALNIMVGNDLLGHVGLMNSNLTSKFSIINSVAFFTFDFATLAKYASPVQAYQSIPQFPAVQRDLAIVVSQNLSWRQVEALVTAADGLVESVVYLSTFINQSIGPDKKSLAFRLTFRASDRTLKSEEVDLVVKKIVDKLKTSFGASLR</sequence>
<evidence type="ECO:0000259" key="17">
    <source>
        <dbReference type="PROSITE" id="PS50886"/>
    </source>
</evidence>
<evidence type="ECO:0000256" key="11">
    <source>
        <dbReference type="ARBA" id="ARBA00022884"/>
    </source>
</evidence>
<dbReference type="NCBIfam" id="TIGR00472">
    <property type="entry name" value="pheT_bact"/>
    <property type="match status" value="1"/>
</dbReference>
<dbReference type="Gene3D" id="3.30.56.10">
    <property type="match status" value="2"/>
</dbReference>
<name>A0A1G1XZR3_9BACT</name>
<dbReference type="HAMAP" id="MF_00283">
    <property type="entry name" value="Phe_tRNA_synth_beta1"/>
    <property type="match status" value="1"/>
</dbReference>
<feature type="binding site" evidence="15">
    <location>
        <position position="466"/>
    </location>
    <ligand>
        <name>Mg(2+)</name>
        <dbReference type="ChEBI" id="CHEBI:18420"/>
        <note>shared with alpha subunit</note>
    </ligand>
</feature>
<dbReference type="InterPro" id="IPR036690">
    <property type="entry name" value="Fdx_antiC-bd_sf"/>
</dbReference>
<dbReference type="CDD" id="cd02796">
    <property type="entry name" value="tRNA_bind_bactPheRS"/>
    <property type="match status" value="1"/>
</dbReference>
<dbReference type="PANTHER" id="PTHR10947">
    <property type="entry name" value="PHENYLALANYL-TRNA SYNTHETASE BETA CHAIN AND LEUCINE-RICH REPEAT-CONTAINING PROTEIN 47"/>
    <property type="match status" value="1"/>
</dbReference>
<evidence type="ECO:0000256" key="10">
    <source>
        <dbReference type="ARBA" id="ARBA00022842"/>
    </source>
</evidence>
<dbReference type="InterPro" id="IPR004532">
    <property type="entry name" value="Phe-tRNA-ligase_IIc_bsu_bact"/>
</dbReference>
<feature type="domain" description="TRNA-binding" evidence="17">
    <location>
        <begin position="41"/>
        <end position="155"/>
    </location>
</feature>
<proteinExistence type="inferred from homology"/>
<dbReference type="GO" id="GO:0006432">
    <property type="term" value="P:phenylalanyl-tRNA aminoacylation"/>
    <property type="evidence" value="ECO:0007669"/>
    <property type="project" value="UniProtKB-UniRule"/>
</dbReference>
<evidence type="ECO:0000256" key="9">
    <source>
        <dbReference type="ARBA" id="ARBA00022840"/>
    </source>
</evidence>
<evidence type="ECO:0000256" key="4">
    <source>
        <dbReference type="ARBA" id="ARBA00022490"/>
    </source>
</evidence>
<dbReference type="GO" id="GO:0009328">
    <property type="term" value="C:phenylalanine-tRNA ligase complex"/>
    <property type="evidence" value="ECO:0007669"/>
    <property type="project" value="TreeGrafter"/>
</dbReference>
<dbReference type="SUPFAM" id="SSF56037">
    <property type="entry name" value="PheT/TilS domain"/>
    <property type="match status" value="1"/>
</dbReference>
<dbReference type="InterPro" id="IPR033714">
    <property type="entry name" value="tRNA_bind_bactPheRS"/>
</dbReference>
<dbReference type="GO" id="GO:0005524">
    <property type="term" value="F:ATP binding"/>
    <property type="evidence" value="ECO:0007669"/>
    <property type="project" value="UniProtKB-UniRule"/>
</dbReference>
<dbReference type="Pfam" id="PF17759">
    <property type="entry name" value="tRNA_synthFbeta"/>
    <property type="match status" value="1"/>
</dbReference>
<evidence type="ECO:0000256" key="1">
    <source>
        <dbReference type="ARBA" id="ARBA00004496"/>
    </source>
</evidence>
<dbReference type="FunFam" id="3.30.56.10:FF:000002">
    <property type="entry name" value="Phenylalanine--tRNA ligase beta subunit"/>
    <property type="match status" value="1"/>
</dbReference>
<dbReference type="AlphaFoldDB" id="A0A1G1XZR3"/>
<dbReference type="Proteomes" id="UP000178240">
    <property type="component" value="Unassembled WGS sequence"/>
</dbReference>
<dbReference type="SMART" id="SM00874">
    <property type="entry name" value="B5"/>
    <property type="match status" value="1"/>
</dbReference>
<organism evidence="20 21">
    <name type="scientific">Candidatus Buchananbacteria bacterium RIFCSPHIGHO2_01_FULL_44_11</name>
    <dbReference type="NCBI Taxonomy" id="1797535"/>
    <lineage>
        <taxon>Bacteria</taxon>
        <taxon>Candidatus Buchananiibacteriota</taxon>
    </lineage>
</organism>
<feature type="domain" description="B5" evidence="19">
    <location>
        <begin position="408"/>
        <end position="482"/>
    </location>
</feature>
<comment type="similarity">
    <text evidence="2 15">Belongs to the phenylalanyl-tRNA synthetase beta subunit family. Type 1 subfamily.</text>
</comment>
<comment type="cofactor">
    <cofactor evidence="15">
        <name>Mg(2+)</name>
        <dbReference type="ChEBI" id="CHEBI:18420"/>
    </cofactor>
    <text evidence="15">Binds 2 magnesium ions per tetramer.</text>
</comment>
<keyword evidence="13 15" id="KW-0030">Aminoacyl-tRNA synthetase</keyword>
<dbReference type="SMART" id="SM00896">
    <property type="entry name" value="FDX-ACB"/>
    <property type="match status" value="1"/>
</dbReference>
<comment type="caution">
    <text evidence="20">The sequence shown here is derived from an EMBL/GenBank/DDBJ whole genome shotgun (WGS) entry which is preliminary data.</text>
</comment>
<keyword evidence="11 16" id="KW-0694">RNA-binding</keyword>
<evidence type="ECO:0000256" key="14">
    <source>
        <dbReference type="ARBA" id="ARBA00049255"/>
    </source>
</evidence>
<dbReference type="SUPFAM" id="SSF54991">
    <property type="entry name" value="Anticodon-binding domain of PheRS"/>
    <property type="match status" value="1"/>
</dbReference>
<evidence type="ECO:0000256" key="8">
    <source>
        <dbReference type="ARBA" id="ARBA00022741"/>
    </source>
</evidence>
<dbReference type="Gene3D" id="2.40.50.140">
    <property type="entry name" value="Nucleic acid-binding proteins"/>
    <property type="match status" value="1"/>
</dbReference>
<dbReference type="GO" id="GO:0000287">
    <property type="term" value="F:magnesium ion binding"/>
    <property type="evidence" value="ECO:0007669"/>
    <property type="project" value="UniProtKB-UniRule"/>
</dbReference>
<dbReference type="GO" id="GO:0000049">
    <property type="term" value="F:tRNA binding"/>
    <property type="evidence" value="ECO:0007669"/>
    <property type="project" value="UniProtKB-UniRule"/>
</dbReference>
<keyword evidence="8 15" id="KW-0547">Nucleotide-binding</keyword>
<dbReference type="FunFam" id="3.50.40.10:FF:000001">
    <property type="entry name" value="Phenylalanine--tRNA ligase beta subunit"/>
    <property type="match status" value="1"/>
</dbReference>
<keyword evidence="5 16" id="KW-0820">tRNA-binding</keyword>
<keyword evidence="10 15" id="KW-0460">Magnesium</keyword>
<dbReference type="InterPro" id="IPR005121">
    <property type="entry name" value="Fdx_antiC-bd"/>
</dbReference>
<feature type="binding site" evidence="15">
    <location>
        <position position="460"/>
    </location>
    <ligand>
        <name>Mg(2+)</name>
        <dbReference type="ChEBI" id="CHEBI:18420"/>
        <note>shared with alpha subunit</note>
    </ligand>
</feature>
<feature type="domain" description="FDX-ACB" evidence="18">
    <location>
        <begin position="698"/>
        <end position="790"/>
    </location>
</feature>
<dbReference type="InterPro" id="IPR005147">
    <property type="entry name" value="tRNA_synthase_B5-dom"/>
</dbReference>
<feature type="binding site" evidence="15">
    <location>
        <position position="470"/>
    </location>
    <ligand>
        <name>Mg(2+)</name>
        <dbReference type="ChEBI" id="CHEBI:18420"/>
        <note>shared with alpha subunit</note>
    </ligand>
</feature>
<reference evidence="20 21" key="1">
    <citation type="journal article" date="2016" name="Nat. Commun.">
        <title>Thousands of microbial genomes shed light on interconnected biogeochemical processes in an aquifer system.</title>
        <authorList>
            <person name="Anantharaman K."/>
            <person name="Brown C.T."/>
            <person name="Hug L.A."/>
            <person name="Sharon I."/>
            <person name="Castelle C.J."/>
            <person name="Probst A.J."/>
            <person name="Thomas B.C."/>
            <person name="Singh A."/>
            <person name="Wilkins M.J."/>
            <person name="Karaoz U."/>
            <person name="Brodie E.L."/>
            <person name="Williams K.H."/>
            <person name="Hubbard S.S."/>
            <person name="Banfield J.F."/>
        </authorList>
    </citation>
    <scope>NUCLEOTIDE SEQUENCE [LARGE SCALE GENOMIC DNA]</scope>
</reference>
<evidence type="ECO:0000259" key="19">
    <source>
        <dbReference type="PROSITE" id="PS51483"/>
    </source>
</evidence>
<evidence type="ECO:0000256" key="6">
    <source>
        <dbReference type="ARBA" id="ARBA00022598"/>
    </source>
</evidence>
<dbReference type="SUPFAM" id="SSF55681">
    <property type="entry name" value="Class II aaRS and biotin synthetases"/>
    <property type="match status" value="1"/>
</dbReference>
<evidence type="ECO:0000256" key="5">
    <source>
        <dbReference type="ARBA" id="ARBA00022555"/>
    </source>
</evidence>
<evidence type="ECO:0000313" key="21">
    <source>
        <dbReference type="Proteomes" id="UP000178240"/>
    </source>
</evidence>
<dbReference type="SMART" id="SM00873">
    <property type="entry name" value="B3_4"/>
    <property type="match status" value="1"/>
</dbReference>
<dbReference type="SUPFAM" id="SSF50249">
    <property type="entry name" value="Nucleic acid-binding proteins"/>
    <property type="match status" value="1"/>
</dbReference>
<dbReference type="InterPro" id="IPR041616">
    <property type="entry name" value="PheRS_beta_core"/>
</dbReference>
<dbReference type="PROSITE" id="PS50886">
    <property type="entry name" value="TRBD"/>
    <property type="match status" value="1"/>
</dbReference>
<keyword evidence="4 15" id="KW-0963">Cytoplasm</keyword>
<dbReference type="Pfam" id="PF03147">
    <property type="entry name" value="FDX-ACB"/>
    <property type="match status" value="1"/>
</dbReference>
<dbReference type="InterPro" id="IPR045060">
    <property type="entry name" value="Phe-tRNA-ligase_IIc_bsu"/>
</dbReference>
<feature type="binding site" evidence="15">
    <location>
        <position position="469"/>
    </location>
    <ligand>
        <name>Mg(2+)</name>
        <dbReference type="ChEBI" id="CHEBI:18420"/>
        <note>shared with alpha subunit</note>
    </ligand>
</feature>
<dbReference type="STRING" id="1797535.A2744_00425"/>
<keyword evidence="6 15" id="KW-0436">Ligase</keyword>
<dbReference type="Gene3D" id="3.30.930.10">
    <property type="entry name" value="Bira Bifunctional Protein, Domain 2"/>
    <property type="match status" value="1"/>
</dbReference>
<dbReference type="PANTHER" id="PTHR10947:SF0">
    <property type="entry name" value="PHENYLALANINE--TRNA LIGASE BETA SUBUNIT"/>
    <property type="match status" value="1"/>
</dbReference>
<accession>A0A1G1XZR3</accession>
<dbReference type="EC" id="6.1.1.20" evidence="15"/>
<keyword evidence="7 15" id="KW-0479">Metal-binding</keyword>
<evidence type="ECO:0000256" key="12">
    <source>
        <dbReference type="ARBA" id="ARBA00022917"/>
    </source>
</evidence>
<dbReference type="EMBL" id="MHIE01000020">
    <property type="protein sequence ID" value="OGY45424.1"/>
    <property type="molecule type" value="Genomic_DNA"/>
</dbReference>
<keyword evidence="9 15" id="KW-0067">ATP-binding</keyword>
<dbReference type="InterPro" id="IPR009061">
    <property type="entry name" value="DNA-bd_dom_put_sf"/>
</dbReference>
<evidence type="ECO:0000256" key="2">
    <source>
        <dbReference type="ARBA" id="ARBA00008653"/>
    </source>
</evidence>
<dbReference type="InterPro" id="IPR005146">
    <property type="entry name" value="B3/B4_tRNA-bd"/>
</dbReference>
<dbReference type="Gene3D" id="3.30.70.380">
    <property type="entry name" value="Ferrodoxin-fold anticodon-binding domain"/>
    <property type="match status" value="1"/>
</dbReference>
<dbReference type="PROSITE" id="PS51483">
    <property type="entry name" value="B5"/>
    <property type="match status" value="1"/>
</dbReference>
<evidence type="ECO:0000259" key="18">
    <source>
        <dbReference type="PROSITE" id="PS51447"/>
    </source>
</evidence>
<evidence type="ECO:0000256" key="16">
    <source>
        <dbReference type="PROSITE-ProRule" id="PRU00209"/>
    </source>
</evidence>
<evidence type="ECO:0000313" key="20">
    <source>
        <dbReference type="EMBL" id="OGY45424.1"/>
    </source>
</evidence>
<dbReference type="GO" id="GO:0004826">
    <property type="term" value="F:phenylalanine-tRNA ligase activity"/>
    <property type="evidence" value="ECO:0007669"/>
    <property type="project" value="UniProtKB-UniRule"/>
</dbReference>
<evidence type="ECO:0000256" key="7">
    <source>
        <dbReference type="ARBA" id="ARBA00022723"/>
    </source>
</evidence>
<dbReference type="InterPro" id="IPR012340">
    <property type="entry name" value="NA-bd_OB-fold"/>
</dbReference>
<keyword evidence="12 15" id="KW-0648">Protein biosynthesis</keyword>
<comment type="catalytic activity">
    <reaction evidence="14 15">
        <text>tRNA(Phe) + L-phenylalanine + ATP = L-phenylalanyl-tRNA(Phe) + AMP + diphosphate + H(+)</text>
        <dbReference type="Rhea" id="RHEA:19413"/>
        <dbReference type="Rhea" id="RHEA-COMP:9668"/>
        <dbReference type="Rhea" id="RHEA-COMP:9699"/>
        <dbReference type="ChEBI" id="CHEBI:15378"/>
        <dbReference type="ChEBI" id="CHEBI:30616"/>
        <dbReference type="ChEBI" id="CHEBI:33019"/>
        <dbReference type="ChEBI" id="CHEBI:58095"/>
        <dbReference type="ChEBI" id="CHEBI:78442"/>
        <dbReference type="ChEBI" id="CHEBI:78531"/>
        <dbReference type="ChEBI" id="CHEBI:456215"/>
        <dbReference type="EC" id="6.1.1.20"/>
    </reaction>
</comment>
<comment type="subunit">
    <text evidence="3 15">Tetramer of two alpha and two beta subunits.</text>
</comment>
<evidence type="ECO:0000256" key="15">
    <source>
        <dbReference type="HAMAP-Rule" id="MF_00283"/>
    </source>
</evidence>
<dbReference type="Pfam" id="PF03484">
    <property type="entry name" value="B5"/>
    <property type="match status" value="1"/>
</dbReference>
<dbReference type="InterPro" id="IPR020825">
    <property type="entry name" value="Phe-tRNA_synthase-like_B3/B4"/>
</dbReference>
<dbReference type="Gene3D" id="3.50.40.10">
    <property type="entry name" value="Phenylalanyl-trna Synthetase, Chain B, domain 3"/>
    <property type="match status" value="1"/>
</dbReference>
<gene>
    <name evidence="15" type="primary">pheT</name>
    <name evidence="20" type="ORF">A2744_00425</name>
</gene>
<comment type="subcellular location">
    <subcellularLocation>
        <location evidence="1 15">Cytoplasm</location>
    </subcellularLocation>
</comment>
<dbReference type="InterPro" id="IPR002547">
    <property type="entry name" value="tRNA-bd_dom"/>
</dbReference>
<dbReference type="Pfam" id="PF01588">
    <property type="entry name" value="tRNA_bind"/>
    <property type="match status" value="1"/>
</dbReference>
<evidence type="ECO:0000256" key="3">
    <source>
        <dbReference type="ARBA" id="ARBA00011209"/>
    </source>
</evidence>
<dbReference type="InterPro" id="IPR045864">
    <property type="entry name" value="aa-tRNA-synth_II/BPL/LPL"/>
</dbReference>
<evidence type="ECO:0000256" key="13">
    <source>
        <dbReference type="ARBA" id="ARBA00023146"/>
    </source>
</evidence>
<dbReference type="Pfam" id="PF03483">
    <property type="entry name" value="B3_4"/>
    <property type="match status" value="1"/>
</dbReference>
<dbReference type="PROSITE" id="PS51447">
    <property type="entry name" value="FDX_ACB"/>
    <property type="match status" value="1"/>
</dbReference>